<keyword evidence="2" id="KW-0592">Phosphate transport</keyword>
<dbReference type="SUPFAM" id="SSF52540">
    <property type="entry name" value="P-loop containing nucleoside triphosphate hydrolases"/>
    <property type="match status" value="1"/>
</dbReference>
<evidence type="ECO:0000256" key="3">
    <source>
        <dbReference type="ARBA" id="ARBA00022741"/>
    </source>
</evidence>
<dbReference type="GO" id="GO:0005315">
    <property type="term" value="F:phosphate transmembrane transporter activity"/>
    <property type="evidence" value="ECO:0007669"/>
    <property type="project" value="InterPro"/>
</dbReference>
<dbReference type="GO" id="GO:0016020">
    <property type="term" value="C:membrane"/>
    <property type="evidence" value="ECO:0007669"/>
    <property type="project" value="InterPro"/>
</dbReference>
<dbReference type="InterPro" id="IPR003439">
    <property type="entry name" value="ABC_transporter-like_ATP-bd"/>
</dbReference>
<dbReference type="InterPro" id="IPR017871">
    <property type="entry name" value="ABC_transporter-like_CS"/>
</dbReference>
<dbReference type="GO" id="GO:0035435">
    <property type="term" value="P:phosphate ion transmembrane transport"/>
    <property type="evidence" value="ECO:0007669"/>
    <property type="project" value="InterPro"/>
</dbReference>
<dbReference type="PROSITE" id="PS50893">
    <property type="entry name" value="ABC_TRANSPORTER_2"/>
    <property type="match status" value="1"/>
</dbReference>
<name>A0A7W0HJC9_9BACT</name>
<feature type="domain" description="ABC transporter" evidence="5">
    <location>
        <begin position="10"/>
        <end position="254"/>
    </location>
</feature>
<evidence type="ECO:0000256" key="4">
    <source>
        <dbReference type="ARBA" id="ARBA00022840"/>
    </source>
</evidence>
<dbReference type="Pfam" id="PF00005">
    <property type="entry name" value="ABC_tran"/>
    <property type="match status" value="1"/>
</dbReference>
<dbReference type="AlphaFoldDB" id="A0A7W0HJC9"/>
<protein>
    <submittedName>
        <fullName evidence="6">Phosphate transport system ATP-binding protein</fullName>
    </submittedName>
</protein>
<proteinExistence type="predicted"/>
<sequence length="255" mass="28056">MVLKTKKPFLEIKELTVGFGGQVVLDGVSLAADAGGIVCLLGRSGSGKTTFLRTLNRLNDEMGAVTKGSVNLFMDGRWCDILAPRTDLLNLRRKVGMVFQTPNLMPVSIAKNILVPLRLTSGLGKKQCRNRMHKVLEQTQLWQEVSHRLEDSALSLSGGQQQRLCLARCLALEPKILLLDEPTASLDFRAGRRIEELLIHLAKSYPMLVVSHSPAQAERLAQSAFVFESGKVVHKLDKASIYRHLLEECISGSAG</sequence>
<dbReference type="Proteomes" id="UP000525298">
    <property type="component" value="Unassembled WGS sequence"/>
</dbReference>
<gene>
    <name evidence="6" type="ORF">HNR65_000376</name>
</gene>
<comment type="caution">
    <text evidence="6">The sequence shown here is derived from an EMBL/GenBank/DDBJ whole genome shotgun (WGS) entry which is preliminary data.</text>
</comment>
<dbReference type="InterPro" id="IPR005670">
    <property type="entry name" value="PstB-like"/>
</dbReference>
<keyword evidence="7" id="KW-1185">Reference proteome</keyword>
<dbReference type="InterPro" id="IPR003593">
    <property type="entry name" value="AAA+_ATPase"/>
</dbReference>
<dbReference type="GO" id="GO:0005524">
    <property type="term" value="F:ATP binding"/>
    <property type="evidence" value="ECO:0007669"/>
    <property type="project" value="UniProtKB-KW"/>
</dbReference>
<reference evidence="6 7" key="1">
    <citation type="submission" date="2020-07" db="EMBL/GenBank/DDBJ databases">
        <title>Genomic Encyclopedia of Type Strains, Phase IV (KMG-IV): sequencing the most valuable type-strain genomes for metagenomic binning, comparative biology and taxonomic classification.</title>
        <authorList>
            <person name="Goeker M."/>
        </authorList>
    </citation>
    <scope>NUCLEOTIDE SEQUENCE [LARGE SCALE GENOMIC DNA]</scope>
    <source>
        <strain evidence="6 7">DSM 17721</strain>
    </source>
</reference>
<dbReference type="RefSeq" id="WP_181549737.1">
    <property type="nucleotide sequence ID" value="NZ_JACDUS010000001.1"/>
</dbReference>
<accession>A0A7W0HJC9</accession>
<dbReference type="CDD" id="cd03260">
    <property type="entry name" value="ABC_PstB_phosphate_transporter"/>
    <property type="match status" value="1"/>
</dbReference>
<evidence type="ECO:0000256" key="1">
    <source>
        <dbReference type="ARBA" id="ARBA00022448"/>
    </source>
</evidence>
<dbReference type="GO" id="GO:0016887">
    <property type="term" value="F:ATP hydrolysis activity"/>
    <property type="evidence" value="ECO:0007669"/>
    <property type="project" value="InterPro"/>
</dbReference>
<dbReference type="SMART" id="SM00382">
    <property type="entry name" value="AAA"/>
    <property type="match status" value="1"/>
</dbReference>
<dbReference type="PANTHER" id="PTHR43423:SF1">
    <property type="entry name" value="ABC TRANSPORTER I FAMILY MEMBER 17"/>
    <property type="match status" value="1"/>
</dbReference>
<dbReference type="PANTHER" id="PTHR43423">
    <property type="entry name" value="ABC TRANSPORTER I FAMILY MEMBER 17"/>
    <property type="match status" value="1"/>
</dbReference>
<evidence type="ECO:0000313" key="6">
    <source>
        <dbReference type="EMBL" id="MBA2880069.1"/>
    </source>
</evidence>
<evidence type="ECO:0000256" key="2">
    <source>
        <dbReference type="ARBA" id="ARBA00022592"/>
    </source>
</evidence>
<dbReference type="InterPro" id="IPR027417">
    <property type="entry name" value="P-loop_NTPase"/>
</dbReference>
<evidence type="ECO:0000259" key="5">
    <source>
        <dbReference type="PROSITE" id="PS50893"/>
    </source>
</evidence>
<keyword evidence="3" id="KW-0547">Nucleotide-binding</keyword>
<keyword evidence="1" id="KW-0813">Transport</keyword>
<dbReference type="Gene3D" id="3.40.50.300">
    <property type="entry name" value="P-loop containing nucleotide triphosphate hydrolases"/>
    <property type="match status" value="1"/>
</dbReference>
<dbReference type="EMBL" id="JACDUS010000001">
    <property type="protein sequence ID" value="MBA2880069.1"/>
    <property type="molecule type" value="Genomic_DNA"/>
</dbReference>
<organism evidence="6 7">
    <name type="scientific">Desulfosalsimonas propionicica</name>
    <dbReference type="NCBI Taxonomy" id="332175"/>
    <lineage>
        <taxon>Bacteria</taxon>
        <taxon>Pseudomonadati</taxon>
        <taxon>Thermodesulfobacteriota</taxon>
        <taxon>Desulfobacteria</taxon>
        <taxon>Desulfobacterales</taxon>
        <taxon>Desulfosalsimonadaceae</taxon>
        <taxon>Desulfosalsimonas</taxon>
    </lineage>
</organism>
<evidence type="ECO:0000313" key="7">
    <source>
        <dbReference type="Proteomes" id="UP000525298"/>
    </source>
</evidence>
<keyword evidence="4 6" id="KW-0067">ATP-binding</keyword>
<dbReference type="PROSITE" id="PS00211">
    <property type="entry name" value="ABC_TRANSPORTER_1"/>
    <property type="match status" value="1"/>
</dbReference>